<dbReference type="InterPro" id="IPR050951">
    <property type="entry name" value="Retrovirus_Pol_polyprotein"/>
</dbReference>
<gene>
    <name evidence="2" type="ORF">SSLN_LOCUS13102</name>
</gene>
<proteinExistence type="predicted"/>
<dbReference type="EMBL" id="UYSU01037798">
    <property type="protein sequence ID" value="VDL99487.1"/>
    <property type="molecule type" value="Genomic_DNA"/>
</dbReference>
<accession>A0A183T9F4</accession>
<dbReference type="SUPFAM" id="SSF53098">
    <property type="entry name" value="Ribonuclease H-like"/>
    <property type="match status" value="1"/>
</dbReference>
<dbReference type="InterPro" id="IPR036397">
    <property type="entry name" value="RNaseH_sf"/>
</dbReference>
<dbReference type="AlphaFoldDB" id="A0A183T9F4"/>
<keyword evidence="3" id="KW-1185">Reference proteome</keyword>
<dbReference type="Gene3D" id="3.30.420.10">
    <property type="entry name" value="Ribonuclease H-like superfamily/Ribonuclease H"/>
    <property type="match status" value="1"/>
</dbReference>
<dbReference type="Proteomes" id="UP000275846">
    <property type="component" value="Unassembled WGS sequence"/>
</dbReference>
<evidence type="ECO:0000313" key="2">
    <source>
        <dbReference type="EMBL" id="VDL99487.1"/>
    </source>
</evidence>
<reference evidence="2 3" key="2">
    <citation type="submission" date="2018-11" db="EMBL/GenBank/DDBJ databases">
        <authorList>
            <consortium name="Pathogen Informatics"/>
        </authorList>
    </citation>
    <scope>NUCLEOTIDE SEQUENCE [LARGE SCALE GENOMIC DNA]</scope>
    <source>
        <strain evidence="2 3">NST_G2</strain>
    </source>
</reference>
<dbReference type="InterPro" id="IPR012337">
    <property type="entry name" value="RNaseH-like_sf"/>
</dbReference>
<evidence type="ECO:0000313" key="4">
    <source>
        <dbReference type="WBParaSite" id="SSLN_0001360501-mRNA-1"/>
    </source>
</evidence>
<dbReference type="GO" id="GO:0003676">
    <property type="term" value="F:nucleic acid binding"/>
    <property type="evidence" value="ECO:0007669"/>
    <property type="project" value="InterPro"/>
</dbReference>
<name>A0A183T9F4_SCHSO</name>
<evidence type="ECO:0000259" key="1">
    <source>
        <dbReference type="PROSITE" id="PS50994"/>
    </source>
</evidence>
<dbReference type="STRING" id="70667.A0A183T9F4"/>
<dbReference type="PROSITE" id="PS50994">
    <property type="entry name" value="INTEGRASE"/>
    <property type="match status" value="1"/>
</dbReference>
<organism evidence="4">
    <name type="scientific">Schistocephalus solidus</name>
    <name type="common">Tapeworm</name>
    <dbReference type="NCBI Taxonomy" id="70667"/>
    <lineage>
        <taxon>Eukaryota</taxon>
        <taxon>Metazoa</taxon>
        <taxon>Spiralia</taxon>
        <taxon>Lophotrochozoa</taxon>
        <taxon>Platyhelminthes</taxon>
        <taxon>Cestoda</taxon>
        <taxon>Eucestoda</taxon>
        <taxon>Diphyllobothriidea</taxon>
        <taxon>Diphyllobothriidae</taxon>
        <taxon>Schistocephalus</taxon>
    </lineage>
</organism>
<dbReference type="OrthoDB" id="10062030at2759"/>
<dbReference type="WBParaSite" id="SSLN_0001360501-mRNA-1">
    <property type="protein sequence ID" value="SSLN_0001360501-mRNA-1"/>
    <property type="gene ID" value="SSLN_0001360501"/>
</dbReference>
<protein>
    <submittedName>
        <fullName evidence="4">Integrase catalytic domain-containing protein</fullName>
    </submittedName>
</protein>
<evidence type="ECO:0000313" key="3">
    <source>
        <dbReference type="Proteomes" id="UP000275846"/>
    </source>
</evidence>
<dbReference type="PANTHER" id="PTHR37984:SF15">
    <property type="entry name" value="INTEGRASE CATALYTIC DOMAIN-CONTAINING PROTEIN"/>
    <property type="match status" value="1"/>
</dbReference>
<dbReference type="PANTHER" id="PTHR37984">
    <property type="entry name" value="PROTEIN CBG26694"/>
    <property type="match status" value="1"/>
</dbReference>
<dbReference type="GO" id="GO:0015074">
    <property type="term" value="P:DNA integration"/>
    <property type="evidence" value="ECO:0007669"/>
    <property type="project" value="InterPro"/>
</dbReference>
<sequence length="324" mass="36796">MAEAVPLPDASAVTVAKAIFNCWVCRWGAPDQIHSDRGSSFENAVLLELYKLLKIKKTRMMAYHPQGNGQDERTNWTLINLLQAFIGRNATPTWDDTIPACMLAYRSTVNATTRHTPFFLTCGREIQLPEDVNLPTTHRMEFEDTYASRLRRTLRVAFEEARLHLQEGQRQQKAYYDRLAHGTTYQAGDILWMRNFAVPAGLPSKFNPVWVGPYVVTRVQSATTCLIRRQDRPYAEEFSVHFNRLKPGYHEGENADHSKKHASFSHQDDAQIVEHYLEVSPEGGYALFDVFNNDQQVKKLVEVPPEGGSAAELVDATEDSRALL</sequence>
<feature type="domain" description="Integrase catalytic" evidence="1">
    <location>
        <begin position="1"/>
        <end position="125"/>
    </location>
</feature>
<dbReference type="InterPro" id="IPR001584">
    <property type="entry name" value="Integrase_cat-core"/>
</dbReference>
<reference evidence="4" key="1">
    <citation type="submission" date="2016-06" db="UniProtKB">
        <authorList>
            <consortium name="WormBaseParasite"/>
        </authorList>
    </citation>
    <scope>IDENTIFICATION</scope>
</reference>